<comment type="similarity">
    <text evidence="2 8">Belongs to the ABC-3 integral membrane protein family.</text>
</comment>
<keyword evidence="6 9" id="KW-1133">Transmembrane helix</keyword>
<dbReference type="SUPFAM" id="SSF81345">
    <property type="entry name" value="ABC transporter involved in vitamin B12 uptake, BtuC"/>
    <property type="match status" value="1"/>
</dbReference>
<sequence>MDILFNYTFQIIALGSVVLAVTAGSVGAFSVYKGQSLIGDAIGHSTFPGIILAYMVFATRSPVVLLCGAIAAGAASYALIQLAHEDKRLGLDANLAIFLSGFFGLGMALKSFIQGNPDYAGASQAGLGTYIFGQAAYMLEVDVMLITGVSLLCLLILLAFYKELKLFVFDAEYARVAGLPCRLLNVLLLVMTISVIGIGIKAVGAILISSFLIIPCVAANQWSNNFLHVLLISSGIGAASAFIGTYISTAQQGMSTGPCIILVACLIAFFSILLGSKGILGSLLNRREDHG</sequence>
<keyword evidence="3 8" id="KW-0813">Transport</keyword>
<dbReference type="Pfam" id="PF00950">
    <property type="entry name" value="ABC-3"/>
    <property type="match status" value="1"/>
</dbReference>
<comment type="caution">
    <text evidence="10">The sequence shown here is derived from an EMBL/GenBank/DDBJ whole genome shotgun (WGS) entry which is preliminary data.</text>
</comment>
<protein>
    <submittedName>
        <fullName evidence="10">ABC 3 transport family protein</fullName>
    </submittedName>
</protein>
<dbReference type="GO" id="GO:0055085">
    <property type="term" value="P:transmembrane transport"/>
    <property type="evidence" value="ECO:0007669"/>
    <property type="project" value="InterPro"/>
</dbReference>
<keyword evidence="7 9" id="KW-0472">Membrane</keyword>
<dbReference type="PANTHER" id="PTHR30477:SF3">
    <property type="entry name" value="METAL TRANSPORT SYSTEM MEMBRANE PROTEIN CT_069-RELATED"/>
    <property type="match status" value="1"/>
</dbReference>
<feature type="transmembrane region" description="Helical" evidence="9">
    <location>
        <begin position="63"/>
        <end position="83"/>
    </location>
</feature>
<evidence type="ECO:0000256" key="5">
    <source>
        <dbReference type="ARBA" id="ARBA00022692"/>
    </source>
</evidence>
<evidence type="ECO:0000313" key="10">
    <source>
        <dbReference type="EMBL" id="EFW28766.1"/>
    </source>
</evidence>
<feature type="transmembrane region" description="Helical" evidence="9">
    <location>
        <begin position="95"/>
        <end position="113"/>
    </location>
</feature>
<gene>
    <name evidence="10" type="ORF">HMPREF9555_02094</name>
</gene>
<feature type="transmembrane region" description="Helical" evidence="9">
    <location>
        <begin position="226"/>
        <end position="247"/>
    </location>
</feature>
<keyword evidence="11" id="KW-1185">Reference proteome</keyword>
<evidence type="ECO:0000256" key="4">
    <source>
        <dbReference type="ARBA" id="ARBA00022475"/>
    </source>
</evidence>
<accession>E7N4Z9</accession>
<reference evidence="10 11" key="1">
    <citation type="submission" date="2010-08" db="EMBL/GenBank/DDBJ databases">
        <authorList>
            <person name="Weinstock G."/>
            <person name="Sodergren E."/>
            <person name="Clifton S."/>
            <person name="Fulton L."/>
            <person name="Fulton B."/>
            <person name="Courtney L."/>
            <person name="Fronick C."/>
            <person name="Harrison M."/>
            <person name="Strong C."/>
            <person name="Farmer C."/>
            <person name="Delahaunty K."/>
            <person name="Markovic C."/>
            <person name="Hall O."/>
            <person name="Minx P."/>
            <person name="Tomlinson C."/>
            <person name="Mitreva M."/>
            <person name="Hou S."/>
            <person name="Chen J."/>
            <person name="Wollam A."/>
            <person name="Pepin K.H."/>
            <person name="Johnson M."/>
            <person name="Bhonagiri V."/>
            <person name="Zhang X."/>
            <person name="Suruliraj S."/>
            <person name="Warren W."/>
            <person name="Chinwalla A."/>
            <person name="Mardis E.R."/>
            <person name="Wilson R.K."/>
        </authorList>
    </citation>
    <scope>NUCLEOTIDE SEQUENCE [LARGE SCALE GENOMIC DNA]</scope>
    <source>
        <strain evidence="10 11">F0399</strain>
    </source>
</reference>
<evidence type="ECO:0000256" key="7">
    <source>
        <dbReference type="ARBA" id="ARBA00023136"/>
    </source>
</evidence>
<evidence type="ECO:0000256" key="1">
    <source>
        <dbReference type="ARBA" id="ARBA00004651"/>
    </source>
</evidence>
<keyword evidence="5 8" id="KW-0812">Transmembrane</keyword>
<evidence type="ECO:0000313" key="11">
    <source>
        <dbReference type="Proteomes" id="UP000004633"/>
    </source>
</evidence>
<feature type="transmembrane region" description="Helical" evidence="9">
    <location>
        <begin position="182"/>
        <end position="214"/>
    </location>
</feature>
<dbReference type="AlphaFoldDB" id="E7N4Z9"/>
<dbReference type="Proteomes" id="UP000004633">
    <property type="component" value="Unassembled WGS sequence"/>
</dbReference>
<proteinExistence type="inferred from homology"/>
<feature type="transmembrane region" description="Helical" evidence="9">
    <location>
        <begin position="259"/>
        <end position="280"/>
    </location>
</feature>
<evidence type="ECO:0000256" key="6">
    <source>
        <dbReference type="ARBA" id="ARBA00022989"/>
    </source>
</evidence>
<evidence type="ECO:0000256" key="9">
    <source>
        <dbReference type="SAM" id="Phobius"/>
    </source>
</evidence>
<dbReference type="RefSeq" id="WP_009350741.1">
    <property type="nucleotide sequence ID" value="NZ_GL638157.1"/>
</dbReference>
<evidence type="ECO:0000256" key="3">
    <source>
        <dbReference type="ARBA" id="ARBA00022448"/>
    </source>
</evidence>
<dbReference type="STRING" id="749551.HMPREF9555_02094"/>
<dbReference type="Gene3D" id="1.10.3470.10">
    <property type="entry name" value="ABC transporter involved in vitamin B12 uptake, BtuC"/>
    <property type="match status" value="1"/>
</dbReference>
<dbReference type="GO" id="GO:0043190">
    <property type="term" value="C:ATP-binding cassette (ABC) transporter complex"/>
    <property type="evidence" value="ECO:0007669"/>
    <property type="project" value="InterPro"/>
</dbReference>
<dbReference type="GO" id="GO:0010043">
    <property type="term" value="P:response to zinc ion"/>
    <property type="evidence" value="ECO:0007669"/>
    <property type="project" value="TreeGrafter"/>
</dbReference>
<feature type="transmembrane region" description="Helical" evidence="9">
    <location>
        <begin position="37"/>
        <end position="57"/>
    </location>
</feature>
<dbReference type="PANTHER" id="PTHR30477">
    <property type="entry name" value="ABC-TRANSPORTER METAL-BINDING PROTEIN"/>
    <property type="match status" value="1"/>
</dbReference>
<dbReference type="HOGENOM" id="CLU_028808_0_0_9"/>
<evidence type="ECO:0000256" key="8">
    <source>
        <dbReference type="RuleBase" id="RU003943"/>
    </source>
</evidence>
<keyword evidence="4" id="KW-1003">Cell membrane</keyword>
<name>E7N4Z9_9FIRM</name>
<dbReference type="InterPro" id="IPR001626">
    <property type="entry name" value="ABC_TroCD"/>
</dbReference>
<dbReference type="EMBL" id="AECV01000060">
    <property type="protein sequence ID" value="EFW28766.1"/>
    <property type="molecule type" value="Genomic_DNA"/>
</dbReference>
<feature type="transmembrane region" description="Helical" evidence="9">
    <location>
        <begin position="143"/>
        <end position="161"/>
    </location>
</feature>
<feature type="transmembrane region" description="Helical" evidence="9">
    <location>
        <begin position="12"/>
        <end position="32"/>
    </location>
</feature>
<organism evidence="10 11">
    <name type="scientific">Selenomonas artemidis F0399</name>
    <dbReference type="NCBI Taxonomy" id="749551"/>
    <lineage>
        <taxon>Bacteria</taxon>
        <taxon>Bacillati</taxon>
        <taxon>Bacillota</taxon>
        <taxon>Negativicutes</taxon>
        <taxon>Selenomonadales</taxon>
        <taxon>Selenomonadaceae</taxon>
        <taxon>Selenomonas</taxon>
    </lineage>
</organism>
<dbReference type="InterPro" id="IPR037294">
    <property type="entry name" value="ABC_BtuC-like"/>
</dbReference>
<comment type="subcellular location">
    <subcellularLocation>
        <location evidence="1 8">Cell membrane</location>
        <topology evidence="1 8">Multi-pass membrane protein</topology>
    </subcellularLocation>
</comment>
<evidence type="ECO:0000256" key="2">
    <source>
        <dbReference type="ARBA" id="ARBA00008034"/>
    </source>
</evidence>